<dbReference type="GO" id="GO:0016567">
    <property type="term" value="P:protein ubiquitination"/>
    <property type="evidence" value="ECO:0007669"/>
    <property type="project" value="TreeGrafter"/>
</dbReference>
<protein>
    <recommendedName>
        <fullName evidence="6">Anaphase-promoting complex subunit 7</fullName>
    </recommendedName>
</protein>
<dbReference type="InterPro" id="IPR019734">
    <property type="entry name" value="TPR_rpt"/>
</dbReference>
<keyword evidence="1 2" id="KW-0802">TPR repeat</keyword>
<proteinExistence type="predicted"/>
<evidence type="ECO:0008006" key="6">
    <source>
        <dbReference type="Google" id="ProtNLM"/>
    </source>
</evidence>
<gene>
    <name evidence="4" type="ORF">FSP39_013538</name>
</gene>
<accession>A0AA88XG30</accession>
<dbReference type="GO" id="GO:0051301">
    <property type="term" value="P:cell division"/>
    <property type="evidence" value="ECO:0007669"/>
    <property type="project" value="TreeGrafter"/>
</dbReference>
<organism evidence="4 5">
    <name type="scientific">Pinctada imbricata</name>
    <name type="common">Atlantic pearl-oyster</name>
    <name type="synonym">Pinctada martensii</name>
    <dbReference type="NCBI Taxonomy" id="66713"/>
    <lineage>
        <taxon>Eukaryota</taxon>
        <taxon>Metazoa</taxon>
        <taxon>Spiralia</taxon>
        <taxon>Lophotrochozoa</taxon>
        <taxon>Mollusca</taxon>
        <taxon>Bivalvia</taxon>
        <taxon>Autobranchia</taxon>
        <taxon>Pteriomorphia</taxon>
        <taxon>Pterioida</taxon>
        <taxon>Pterioidea</taxon>
        <taxon>Pteriidae</taxon>
        <taxon>Pinctada</taxon>
    </lineage>
</organism>
<feature type="compositionally biased region" description="Acidic residues" evidence="3">
    <location>
        <begin position="531"/>
        <end position="548"/>
    </location>
</feature>
<evidence type="ECO:0000256" key="2">
    <source>
        <dbReference type="PROSITE-ProRule" id="PRU00339"/>
    </source>
</evidence>
<feature type="repeat" description="TPR" evidence="2">
    <location>
        <begin position="473"/>
        <end position="506"/>
    </location>
</feature>
<feature type="compositionally biased region" description="Basic and acidic residues" evidence="3">
    <location>
        <begin position="513"/>
        <end position="528"/>
    </location>
</feature>
<dbReference type="GO" id="GO:0005680">
    <property type="term" value="C:anaphase-promoting complex"/>
    <property type="evidence" value="ECO:0007669"/>
    <property type="project" value="TreeGrafter"/>
</dbReference>
<dbReference type="EMBL" id="VSWD01000013">
    <property type="protein sequence ID" value="KAK3084436.1"/>
    <property type="molecule type" value="Genomic_DNA"/>
</dbReference>
<dbReference type="PROSITE" id="PS50005">
    <property type="entry name" value="TPR"/>
    <property type="match status" value="2"/>
</dbReference>
<evidence type="ECO:0000313" key="4">
    <source>
        <dbReference type="EMBL" id="KAK3084436.1"/>
    </source>
</evidence>
<evidence type="ECO:0000313" key="5">
    <source>
        <dbReference type="Proteomes" id="UP001186944"/>
    </source>
</evidence>
<keyword evidence="5" id="KW-1185">Reference proteome</keyword>
<feature type="region of interest" description="Disordered" evidence="3">
    <location>
        <begin position="513"/>
        <end position="559"/>
    </location>
</feature>
<comment type="caution">
    <text evidence="4">The sequence shown here is derived from an EMBL/GenBank/DDBJ whole genome shotgun (WGS) entry which is preliminary data.</text>
</comment>
<sequence length="559" mass="63366">MNSSEIFEHVKMLHDSELYQDLQQLASIFLSITTNVPDGEWLSLSQKYQAMVYYGNALYHQSQYMKAEDIYRKALHIKKALSKAKGKGTTTPTMDVTGEVEVKYKIYQCLIQRKQFKEAMTVLEGISSKQRNAKVNLALAKLYVIAGMDRSAITSYKEVLRECPLALEAMTGLMSLGIKGADVAALVMNVIPHGSYGDWLSTWIKGQAQLSSREYTGAYNTLSTMDRKSCLKDNVYLINSMAEAKFYNGEYTQALQGFERVHLLDSLHVKNMDLYSFLLAKEKKTQKLQRLSQHLMKVSDQLAESWISMGYYCLISRKLPRAIYFAQKANYLDSVSIEAFLLKGSALSEMKKTSEASLHFLEALRMAPHRYEAYTGLIHCYLAAKRNREALSWAGKAIKTLGSSARTLTLYASVLSKEPSMAVKAKPYLEKAMKLDQTYLDAVYIMGEILAKEHEFAKGIELLRSRLQTHNTCKLHQMLADFLSQTHEHQQALDHYSIALSLDPSNTRAKEGLERVEKEGDMELDRTYDLNAEDMDNSDNDGDFDGSDVESMWSENEAF</sequence>
<name>A0AA88XG30_PINIB</name>
<evidence type="ECO:0000256" key="3">
    <source>
        <dbReference type="SAM" id="MobiDB-lite"/>
    </source>
</evidence>
<dbReference type="PANTHER" id="PTHR12558">
    <property type="entry name" value="CELL DIVISION CYCLE 16,23,27"/>
    <property type="match status" value="1"/>
</dbReference>
<dbReference type="GO" id="GO:0045842">
    <property type="term" value="P:positive regulation of mitotic metaphase/anaphase transition"/>
    <property type="evidence" value="ECO:0007669"/>
    <property type="project" value="TreeGrafter"/>
</dbReference>
<dbReference type="Pfam" id="PF13432">
    <property type="entry name" value="TPR_16"/>
    <property type="match status" value="1"/>
</dbReference>
<dbReference type="Proteomes" id="UP001186944">
    <property type="component" value="Unassembled WGS sequence"/>
</dbReference>
<reference evidence="4" key="1">
    <citation type="submission" date="2019-08" db="EMBL/GenBank/DDBJ databases">
        <title>The improved chromosome-level genome for the pearl oyster Pinctada fucata martensii using PacBio sequencing and Hi-C.</title>
        <authorList>
            <person name="Zheng Z."/>
        </authorList>
    </citation>
    <scope>NUCLEOTIDE SEQUENCE</scope>
    <source>
        <strain evidence="4">ZZ-2019</strain>
        <tissue evidence="4">Adductor muscle</tissue>
    </source>
</reference>
<dbReference type="SUPFAM" id="SSF48452">
    <property type="entry name" value="TPR-like"/>
    <property type="match status" value="2"/>
</dbReference>
<evidence type="ECO:0000256" key="1">
    <source>
        <dbReference type="ARBA" id="ARBA00022803"/>
    </source>
</evidence>
<dbReference type="AlphaFoldDB" id="A0AA88XG30"/>
<dbReference type="SMART" id="SM00028">
    <property type="entry name" value="TPR"/>
    <property type="match status" value="7"/>
</dbReference>
<dbReference type="InterPro" id="IPR011990">
    <property type="entry name" value="TPR-like_helical_dom_sf"/>
</dbReference>
<dbReference type="SUPFAM" id="SSF81901">
    <property type="entry name" value="HCP-like"/>
    <property type="match status" value="1"/>
</dbReference>
<dbReference type="PANTHER" id="PTHR12558:SF36">
    <property type="entry name" value="ANAPHASE-PROMOTING COMPLEX SUBUNIT 7"/>
    <property type="match status" value="1"/>
</dbReference>
<feature type="repeat" description="TPR" evidence="2">
    <location>
        <begin position="337"/>
        <end position="370"/>
    </location>
</feature>
<dbReference type="Gene3D" id="1.25.40.10">
    <property type="entry name" value="Tetratricopeptide repeat domain"/>
    <property type="match status" value="4"/>
</dbReference>